<dbReference type="InterPro" id="IPR012677">
    <property type="entry name" value="Nucleotide-bd_a/b_plait_sf"/>
</dbReference>
<organism evidence="5 6">
    <name type="scientific">Trichoplusia ni</name>
    <name type="common">Cabbage looper</name>
    <dbReference type="NCBI Taxonomy" id="7111"/>
    <lineage>
        <taxon>Eukaryota</taxon>
        <taxon>Metazoa</taxon>
        <taxon>Ecdysozoa</taxon>
        <taxon>Arthropoda</taxon>
        <taxon>Hexapoda</taxon>
        <taxon>Insecta</taxon>
        <taxon>Pterygota</taxon>
        <taxon>Neoptera</taxon>
        <taxon>Endopterygota</taxon>
        <taxon>Lepidoptera</taxon>
        <taxon>Glossata</taxon>
        <taxon>Ditrysia</taxon>
        <taxon>Noctuoidea</taxon>
        <taxon>Noctuidae</taxon>
        <taxon>Plusiinae</taxon>
        <taxon>Trichoplusia</taxon>
    </lineage>
</organism>
<keyword evidence="5" id="KW-1185">Reference proteome</keyword>
<feature type="compositionally biased region" description="Acidic residues" evidence="3">
    <location>
        <begin position="263"/>
        <end position="285"/>
    </location>
</feature>
<dbReference type="AlphaFoldDB" id="A0A7E5WXH7"/>
<evidence type="ECO:0000256" key="1">
    <source>
        <dbReference type="ARBA" id="ARBA00022884"/>
    </source>
</evidence>
<evidence type="ECO:0000313" key="5">
    <source>
        <dbReference type="Proteomes" id="UP000322000"/>
    </source>
</evidence>
<evidence type="ECO:0000256" key="3">
    <source>
        <dbReference type="SAM" id="MobiDB-lite"/>
    </source>
</evidence>
<evidence type="ECO:0000256" key="2">
    <source>
        <dbReference type="SAM" id="Coils"/>
    </source>
</evidence>
<dbReference type="RefSeq" id="XP_026745548.1">
    <property type="nucleotide sequence ID" value="XM_026889747.1"/>
</dbReference>
<dbReference type="Pfam" id="PF08777">
    <property type="entry name" value="RRM_3"/>
    <property type="match status" value="1"/>
</dbReference>
<dbReference type="InParanoid" id="A0A7E5WXH7"/>
<proteinExistence type="predicted"/>
<evidence type="ECO:0000259" key="4">
    <source>
        <dbReference type="Pfam" id="PF08777"/>
    </source>
</evidence>
<gene>
    <name evidence="6" type="primary">LOC113506908</name>
</gene>
<dbReference type="GO" id="GO:0003723">
    <property type="term" value="F:RNA binding"/>
    <property type="evidence" value="ECO:0007669"/>
    <property type="project" value="UniProtKB-KW"/>
</dbReference>
<dbReference type="InterPro" id="IPR014886">
    <property type="entry name" value="La_xRRM"/>
</dbReference>
<sequence>MLEDVGNGELIAPRISDKFVLEAKDAKYNKIAGNMKPVENTVLASPILQHETGYDFNVLPVKSSCDQNGCHTPDLQKEELHQNNASLVVTLEEKLPIAEIVGDDLSDSSKYVDCYKRKTERDQSSLTVLEKQATVNKENELNVEEVAPSVKPELLVLETNENNCQEGKIHTSDKENLITTSAEDIVDESLTGNGQEKTENNVSERDELVITTPVEKETQNEKSPSQDSANQEVEKELPEIAASAKYTRKEKISTSSTSNEKIEEAEAISEDDGDSSSSEEDDDASEEGRTESESETETSSSEDSKLGQEMSGRQYITHYEQQKIKEFYTLYPPGKVVLPRGFLLHFCASTRREIVSLKREDINNALVALGAEIAFIDYQKGDLFGWVRFKESCEAHKILSQMPNNTLLIKTVYMVFKKVPKKEETKYLTEAGKRMCKLRQNKVSLDKKLKKLMIEKKKLIKQQKRDLKKSKQENQS</sequence>
<feature type="domain" description="XRRM" evidence="4">
    <location>
        <begin position="357"/>
        <end position="435"/>
    </location>
</feature>
<dbReference type="Proteomes" id="UP000322000">
    <property type="component" value="Unplaced"/>
</dbReference>
<dbReference type="GeneID" id="113506908"/>
<name>A0A7E5WXH7_TRINI</name>
<keyword evidence="2" id="KW-0175">Coiled coil</keyword>
<dbReference type="OrthoDB" id="7485231at2759"/>
<feature type="compositionally biased region" description="Polar residues" evidence="3">
    <location>
        <begin position="221"/>
        <end position="231"/>
    </location>
</feature>
<feature type="region of interest" description="Disordered" evidence="3">
    <location>
        <begin position="184"/>
        <end position="309"/>
    </location>
</feature>
<dbReference type="KEGG" id="tnl:113506908"/>
<feature type="compositionally biased region" description="Basic and acidic residues" evidence="3">
    <location>
        <begin position="196"/>
        <end position="220"/>
    </location>
</feature>
<accession>A0A7E5WXH7</accession>
<feature type="coiled-coil region" evidence="2">
    <location>
        <begin position="442"/>
        <end position="473"/>
    </location>
</feature>
<dbReference type="Gene3D" id="3.30.70.330">
    <property type="match status" value="1"/>
</dbReference>
<reference evidence="6" key="1">
    <citation type="submission" date="2025-08" db="UniProtKB">
        <authorList>
            <consortium name="RefSeq"/>
        </authorList>
    </citation>
    <scope>IDENTIFICATION</scope>
</reference>
<protein>
    <submittedName>
        <fullName evidence="6">Uncharacterized protein LOC113506908</fullName>
    </submittedName>
</protein>
<keyword evidence="1" id="KW-0694">RNA-binding</keyword>
<evidence type="ECO:0000313" key="6">
    <source>
        <dbReference type="RefSeq" id="XP_026745548.1"/>
    </source>
</evidence>